<evidence type="ECO:0000313" key="23">
    <source>
        <dbReference type="EMBL" id="QKE46231.1"/>
    </source>
</evidence>
<evidence type="ECO:0000256" key="10">
    <source>
        <dbReference type="ARBA" id="ARBA00023180"/>
    </source>
</evidence>
<evidence type="ECO:0000313" key="59">
    <source>
        <dbReference type="EMBL" id="QKE46273.1"/>
    </source>
</evidence>
<feature type="transmembrane region" description="Helical" evidence="15">
    <location>
        <begin position="47"/>
        <end position="66"/>
    </location>
</feature>
<dbReference type="EMBL" id="MN815335">
    <property type="protein sequence ID" value="QKE46249.1"/>
    <property type="molecule type" value="Genomic_DNA"/>
</dbReference>
<dbReference type="EMBL" id="MN815319">
    <property type="protein sequence ID" value="QKE46233.1"/>
    <property type="molecule type" value="Genomic_DNA"/>
</dbReference>
<evidence type="ECO:0000256" key="2">
    <source>
        <dbReference type="ARBA" id="ARBA00007376"/>
    </source>
</evidence>
<evidence type="ECO:0000313" key="50">
    <source>
        <dbReference type="EMBL" id="QKE46264.1"/>
    </source>
</evidence>
<evidence type="ECO:0000313" key="25">
    <source>
        <dbReference type="EMBL" id="QKE46233.1"/>
    </source>
</evidence>
<evidence type="ECO:0000313" key="33">
    <source>
        <dbReference type="EMBL" id="QKE46244.1"/>
    </source>
</evidence>
<keyword evidence="10" id="KW-0325">Glycoprotein</keyword>
<feature type="transmembrane region" description="Helical" evidence="15">
    <location>
        <begin position="96"/>
        <end position="121"/>
    </location>
</feature>
<evidence type="ECO:0000313" key="58">
    <source>
        <dbReference type="EMBL" id="QKE46272.1"/>
    </source>
</evidence>
<organism evidence="56">
    <name type="scientific">Nannospalax galili</name>
    <name type="common">Northern Israeli blind subterranean mole rat</name>
    <name type="synonym">Spalax galili</name>
    <dbReference type="NCBI Taxonomy" id="1026970"/>
    <lineage>
        <taxon>Eukaryota</taxon>
        <taxon>Metazoa</taxon>
        <taxon>Chordata</taxon>
        <taxon>Craniata</taxon>
        <taxon>Vertebrata</taxon>
        <taxon>Euteleostomi</taxon>
        <taxon>Mammalia</taxon>
        <taxon>Eutheria</taxon>
        <taxon>Euarchontoglires</taxon>
        <taxon>Glires</taxon>
        <taxon>Rodentia</taxon>
        <taxon>Myomorpha</taxon>
        <taxon>Muroidea</taxon>
        <taxon>Spalacidae</taxon>
        <taxon>Spalacinae</taxon>
        <taxon>Nannospalax</taxon>
    </lineage>
</organism>
<evidence type="ECO:0000256" key="13">
    <source>
        <dbReference type="RuleBase" id="RU004423"/>
    </source>
</evidence>
<dbReference type="EMBL" id="MN815325">
    <property type="protein sequence ID" value="QKE46239.1"/>
    <property type="molecule type" value="Genomic_DNA"/>
</dbReference>
<keyword evidence="8 14" id="KW-0472">Membrane</keyword>
<dbReference type="GO" id="GO:0033038">
    <property type="term" value="F:bitter taste receptor activity"/>
    <property type="evidence" value="ECO:0007669"/>
    <property type="project" value="InterPro"/>
</dbReference>
<dbReference type="EMBL" id="MN815344">
    <property type="protein sequence ID" value="QKE46258.1"/>
    <property type="molecule type" value="Genomic_DNA"/>
</dbReference>
<keyword evidence="6 15" id="KW-1133">Transmembrane helix</keyword>
<evidence type="ECO:0000313" key="55">
    <source>
        <dbReference type="EMBL" id="QKE46269.1"/>
    </source>
</evidence>
<evidence type="ECO:0000313" key="24">
    <source>
        <dbReference type="EMBL" id="QKE46232.1"/>
    </source>
</evidence>
<evidence type="ECO:0000313" key="43">
    <source>
        <dbReference type="EMBL" id="QKE46257.1"/>
    </source>
</evidence>
<dbReference type="EMBL" id="MN815347">
    <property type="protein sequence ID" value="QKE46261.1"/>
    <property type="molecule type" value="Genomic_DNA"/>
</dbReference>
<dbReference type="EMBL" id="MN815323">
    <property type="protein sequence ID" value="QKE46237.1"/>
    <property type="molecule type" value="Genomic_DNA"/>
</dbReference>
<evidence type="ECO:0000313" key="28">
    <source>
        <dbReference type="EMBL" id="QKE46237.1"/>
    </source>
</evidence>
<dbReference type="SUPFAM" id="SSF81321">
    <property type="entry name" value="Family A G protein-coupled receptor-like"/>
    <property type="match status" value="1"/>
</dbReference>
<proteinExistence type="inferred from homology"/>
<dbReference type="PANTHER" id="PTHR11394:SF28">
    <property type="entry name" value="TASTE RECEPTOR TYPE 2 MEMBER 13"/>
    <property type="match status" value="1"/>
</dbReference>
<evidence type="ECO:0000256" key="15">
    <source>
        <dbReference type="SAM" id="Phobius"/>
    </source>
</evidence>
<evidence type="ECO:0000313" key="39">
    <source>
        <dbReference type="EMBL" id="QKE46251.1"/>
    </source>
</evidence>
<dbReference type="EMBL" id="MN815352">
    <property type="protein sequence ID" value="QKE46266.1"/>
    <property type="molecule type" value="Genomic_DNA"/>
</dbReference>
<dbReference type="EMBL" id="MN815357">
    <property type="protein sequence ID" value="QKE46271.1"/>
    <property type="molecule type" value="Genomic_DNA"/>
</dbReference>
<evidence type="ECO:0000313" key="44">
    <source>
        <dbReference type="EMBL" id="QKE46258.1"/>
    </source>
</evidence>
<dbReference type="EMBL" id="MN815361">
    <property type="protein sequence ID" value="QKE46275.1"/>
    <property type="molecule type" value="Genomic_DNA"/>
</dbReference>
<dbReference type="Gene3D" id="1.20.1070.10">
    <property type="entry name" value="Rhodopsin 7-helix transmembrane proteins"/>
    <property type="match status" value="1"/>
</dbReference>
<evidence type="ECO:0000313" key="46">
    <source>
        <dbReference type="EMBL" id="QKE46260.1"/>
    </source>
</evidence>
<evidence type="ECO:0000313" key="19">
    <source>
        <dbReference type="EMBL" id="QKE46224.1"/>
    </source>
</evidence>
<evidence type="ECO:0000313" key="52">
    <source>
        <dbReference type="EMBL" id="QKE46266.1"/>
    </source>
</evidence>
<evidence type="ECO:0000313" key="34">
    <source>
        <dbReference type="EMBL" id="QKE46245.1"/>
    </source>
</evidence>
<evidence type="ECO:0000313" key="32">
    <source>
        <dbReference type="EMBL" id="QKE46243.1"/>
    </source>
</evidence>
<dbReference type="EMBL" id="MN815329">
    <property type="protein sequence ID" value="QKE46243.1"/>
    <property type="molecule type" value="Genomic_DNA"/>
</dbReference>
<feature type="transmembrane region" description="Helical" evidence="15">
    <location>
        <begin position="7"/>
        <end position="27"/>
    </location>
</feature>
<evidence type="ECO:0000313" key="38">
    <source>
        <dbReference type="EMBL" id="QKE46250.1"/>
    </source>
</evidence>
<evidence type="ECO:0000256" key="8">
    <source>
        <dbReference type="ARBA" id="ARBA00023136"/>
    </source>
</evidence>
<dbReference type="EMBL" id="MN815359">
    <property type="protein sequence ID" value="QKE46273.1"/>
    <property type="molecule type" value="Genomic_DNA"/>
</dbReference>
<dbReference type="Pfam" id="PF05296">
    <property type="entry name" value="TAS2R"/>
    <property type="match status" value="1"/>
</dbReference>
<dbReference type="EMBL" id="MN815332">
    <property type="protein sequence ID" value="QKE46246.1"/>
    <property type="molecule type" value="Genomic_DNA"/>
</dbReference>
<evidence type="ECO:0000313" key="37">
    <source>
        <dbReference type="EMBL" id="QKE46249.1"/>
    </source>
</evidence>
<dbReference type="EMBL" id="MN815310">
    <property type="protein sequence ID" value="QKE46224.1"/>
    <property type="molecule type" value="Genomic_DNA"/>
</dbReference>
<dbReference type="EMBL" id="MN815349">
    <property type="protein sequence ID" value="QKE46263.1"/>
    <property type="molecule type" value="Genomic_DNA"/>
</dbReference>
<evidence type="ECO:0000256" key="7">
    <source>
        <dbReference type="ARBA" id="ARBA00023040"/>
    </source>
</evidence>
<dbReference type="EMBL" id="MN815354">
    <property type="protein sequence ID" value="QKE46268.1"/>
    <property type="molecule type" value="Genomic_DNA"/>
</dbReference>
<dbReference type="FunFam" id="1.20.1070.10:FF:000042">
    <property type="entry name" value="Taste receptor type 2 member 7"/>
    <property type="match status" value="1"/>
</dbReference>
<evidence type="ECO:0000313" key="61">
    <source>
        <dbReference type="EMBL" id="QKE46275.1"/>
    </source>
</evidence>
<dbReference type="EMBL" id="MN815339">
    <property type="protein sequence ID" value="QKE46253.1"/>
    <property type="molecule type" value="Genomic_DNA"/>
</dbReference>
<accession>A0A7S5W860</accession>
<evidence type="ECO:0000313" key="18">
    <source>
        <dbReference type="EMBL" id="QKE46223.1"/>
    </source>
</evidence>
<dbReference type="EMBL" id="MN815333">
    <property type="protein sequence ID" value="QKE46247.1"/>
    <property type="molecule type" value="Genomic_DNA"/>
</dbReference>
<dbReference type="EMBL" id="MN815311">
    <property type="protein sequence ID" value="QKE46225.1"/>
    <property type="molecule type" value="Genomic_DNA"/>
</dbReference>
<dbReference type="EMBL" id="MN815342">
    <property type="protein sequence ID" value="QKE46256.1"/>
    <property type="molecule type" value="Genomic_DNA"/>
</dbReference>
<evidence type="ECO:0000313" key="30">
    <source>
        <dbReference type="EMBL" id="QKE46241.1"/>
    </source>
</evidence>
<feature type="transmembrane region" description="Helical" evidence="15">
    <location>
        <begin position="171"/>
        <end position="202"/>
    </location>
</feature>
<dbReference type="EMBL" id="MN815327">
    <property type="protein sequence ID" value="QKE46241.1"/>
    <property type="molecule type" value="Genomic_DNA"/>
</dbReference>
<evidence type="ECO:0000256" key="4">
    <source>
        <dbReference type="ARBA" id="ARBA00022606"/>
    </source>
</evidence>
<dbReference type="EMBL" id="MN815343">
    <property type="protein sequence ID" value="QKE46257.1"/>
    <property type="molecule type" value="Genomic_DNA"/>
</dbReference>
<dbReference type="EMBL" id="MN815316">
    <property type="protein sequence ID" value="QKE46230.1"/>
    <property type="molecule type" value="Genomic_DNA"/>
</dbReference>
<dbReference type="EMBL" id="MN815318">
    <property type="protein sequence ID" value="QKE46232.1"/>
    <property type="molecule type" value="Genomic_DNA"/>
</dbReference>
<comment type="subcellular location">
    <subcellularLocation>
        <location evidence="1 14">Membrane</location>
        <topology evidence="1 14">Multi-pass membrane protein</topology>
    </subcellularLocation>
</comment>
<evidence type="ECO:0000256" key="5">
    <source>
        <dbReference type="ARBA" id="ARBA00022692"/>
    </source>
</evidence>
<dbReference type="EMBL" id="MN815321">
    <property type="protein sequence ID" value="QKE46235.1"/>
    <property type="molecule type" value="Genomic_DNA"/>
</dbReference>
<dbReference type="EMBL" id="MN815362">
    <property type="protein sequence ID" value="QKE46276.1"/>
    <property type="molecule type" value="Genomic_DNA"/>
</dbReference>
<dbReference type="EMBL" id="MN815307">
    <property type="protein sequence ID" value="QKE46221.1"/>
    <property type="molecule type" value="Genomic_DNA"/>
</dbReference>
<dbReference type="EMBL" id="MN815328">
    <property type="protein sequence ID" value="QKE46242.1"/>
    <property type="molecule type" value="Genomic_DNA"/>
</dbReference>
<dbReference type="EMBL" id="MN815337">
    <property type="protein sequence ID" value="QKE46251.1"/>
    <property type="molecule type" value="Genomic_DNA"/>
</dbReference>
<evidence type="ECO:0000313" key="35">
    <source>
        <dbReference type="EMBL" id="QKE46246.1"/>
    </source>
</evidence>
<dbReference type="EMBL" id="MN815353">
    <property type="protein sequence ID" value="QKE46267.1"/>
    <property type="molecule type" value="Genomic_DNA"/>
</dbReference>
<feature type="transmembrane region" description="Helical" evidence="15">
    <location>
        <begin position="254"/>
        <end position="276"/>
    </location>
</feature>
<evidence type="ECO:0000256" key="12">
    <source>
        <dbReference type="ARBA" id="ARBA00024847"/>
    </source>
</evidence>
<evidence type="ECO:0000313" key="16">
    <source>
        <dbReference type="EMBL" id="QKE46219.1"/>
    </source>
</evidence>
<dbReference type="EMBL" id="MN815331">
    <property type="protein sequence ID" value="QKE46245.1"/>
    <property type="molecule type" value="Genomic_DNA"/>
</dbReference>
<evidence type="ECO:0000313" key="45">
    <source>
        <dbReference type="EMBL" id="QKE46259.1"/>
    </source>
</evidence>
<evidence type="ECO:0000313" key="42">
    <source>
        <dbReference type="EMBL" id="QKE46256.1"/>
    </source>
</evidence>
<dbReference type="EMBL" id="MN815348">
    <property type="protein sequence ID" value="QKE46262.1"/>
    <property type="molecule type" value="Genomic_DNA"/>
</dbReference>
<evidence type="ECO:0000313" key="40">
    <source>
        <dbReference type="EMBL" id="QKE46253.1"/>
    </source>
</evidence>
<evidence type="ECO:0000256" key="6">
    <source>
        <dbReference type="ARBA" id="ARBA00022989"/>
    </source>
</evidence>
<evidence type="ECO:0000313" key="57">
    <source>
        <dbReference type="EMBL" id="QKE46271.1"/>
    </source>
</evidence>
<dbReference type="EMBL" id="MN815305">
    <property type="protein sequence ID" value="QKE46219.1"/>
    <property type="molecule type" value="Genomic_DNA"/>
</dbReference>
<evidence type="ECO:0000313" key="56">
    <source>
        <dbReference type="EMBL" id="QKE46270.1"/>
    </source>
</evidence>
<evidence type="ECO:0000313" key="60">
    <source>
        <dbReference type="EMBL" id="QKE46274.1"/>
    </source>
</evidence>
<dbReference type="EMBL" id="MN815341">
    <property type="protein sequence ID" value="QKE46255.1"/>
    <property type="molecule type" value="Genomic_DNA"/>
</dbReference>
<evidence type="ECO:0000313" key="47">
    <source>
        <dbReference type="EMBL" id="QKE46261.1"/>
    </source>
</evidence>
<keyword evidence="9 14" id="KW-0675">Receptor</keyword>
<dbReference type="EMBL" id="MN815351">
    <property type="protein sequence ID" value="QKE46265.1"/>
    <property type="molecule type" value="Genomic_DNA"/>
</dbReference>
<evidence type="ECO:0000313" key="21">
    <source>
        <dbReference type="EMBL" id="QKE46229.1"/>
    </source>
</evidence>
<reference evidence="56" key="1">
    <citation type="submission" date="2019-12" db="EMBL/GenBank/DDBJ databases">
        <title>Spalax Tas2rs.</title>
        <authorList>
            <person name="Jiao H."/>
        </authorList>
    </citation>
    <scope>NUCLEOTIDE SEQUENCE</scope>
    <source>
        <strain evidence="28">B10_1</strain>
        <strain evidence="29">B11_1</strain>
        <strain evidence="30">B12_1</strain>
        <strain evidence="31">B12_2</strain>
        <strain evidence="32">B13_1</strain>
        <strain evidence="33">B13_2</strain>
        <strain evidence="34">B14_1</strain>
        <strain evidence="35">B14_2</strain>
        <strain evidence="36">B15_1</strain>
        <strain evidence="37">B16_1</strain>
        <strain evidence="38">B16_2</strain>
        <strain evidence="16">B1_1</strain>
        <strain evidence="17">B2_1</strain>
        <strain evidence="18">B3_1</strain>
        <strain evidence="19">B3_2</strain>
        <strain evidence="20">B4_1</strain>
        <strain evidence="21">B6_1</strain>
        <strain evidence="22">B6_2</strain>
        <strain evidence="23">B7_1</strain>
        <strain evidence="24">B7_2</strain>
        <strain evidence="25">B8_1</strain>
        <strain evidence="26">B9_1</strain>
        <strain evidence="27">B9_2</strain>
        <strain evidence="55">C10_1</strain>
        <strain evidence="56">C10_2</strain>
        <strain evidence="57">C11_1</strain>
        <strain evidence="58">C11_2</strain>
        <strain evidence="59">C12_1</strain>
        <strain evidence="60">C12_2</strain>
        <strain evidence="61">C13_1</strain>
        <strain evidence="62">C13_2</strain>
        <strain evidence="39">C1_1</strain>
        <strain evidence="40">C2_1</strain>
        <strain evidence="41">C3_1</strain>
        <strain evidence="42">C3_2</strain>
        <strain evidence="43">C4_1</strain>
        <strain evidence="44">C4_2</strain>
        <strain evidence="45">C5_1</strain>
        <strain evidence="46">C5_2</strain>
        <strain evidence="47">C6_1</strain>
        <strain evidence="48">C6_2</strain>
        <strain evidence="49">C7_1</strain>
        <strain evidence="50">C7_2</strain>
        <strain evidence="51">C8_1</strain>
        <strain evidence="52">C8_2</strain>
        <strain evidence="53">C9_1</strain>
        <strain evidence="54">C9_2</strain>
    </source>
</reference>
<dbReference type="EMBL" id="MN815315">
    <property type="protein sequence ID" value="QKE46229.1"/>
    <property type="molecule type" value="Genomic_DNA"/>
</dbReference>
<evidence type="ECO:0000313" key="62">
    <source>
        <dbReference type="EMBL" id="QKE46276.1"/>
    </source>
</evidence>
<dbReference type="EMBL" id="MN815345">
    <property type="protein sequence ID" value="QKE46259.1"/>
    <property type="molecule type" value="Genomic_DNA"/>
</dbReference>
<keyword evidence="3 14" id="KW-0919">Taste</keyword>
<evidence type="ECO:0000256" key="14">
    <source>
        <dbReference type="RuleBase" id="RU004424"/>
    </source>
</evidence>
<dbReference type="EMBL" id="MN815360">
    <property type="protein sequence ID" value="QKE46274.1"/>
    <property type="molecule type" value="Genomic_DNA"/>
</dbReference>
<dbReference type="EMBL" id="MN815346">
    <property type="protein sequence ID" value="QKE46260.1"/>
    <property type="molecule type" value="Genomic_DNA"/>
</dbReference>
<evidence type="ECO:0000313" key="48">
    <source>
        <dbReference type="EMBL" id="QKE46262.1"/>
    </source>
</evidence>
<dbReference type="EMBL" id="MN815322">
    <property type="protein sequence ID" value="QKE46236.1"/>
    <property type="molecule type" value="Genomic_DNA"/>
</dbReference>
<dbReference type="EMBL" id="MN815358">
    <property type="protein sequence ID" value="QKE46272.1"/>
    <property type="molecule type" value="Genomic_DNA"/>
</dbReference>
<dbReference type="EMBL" id="MN815309">
    <property type="protein sequence ID" value="QKE46223.1"/>
    <property type="molecule type" value="Genomic_DNA"/>
</dbReference>
<keyword evidence="5 14" id="KW-0812">Transmembrane</keyword>
<keyword evidence="11 14" id="KW-0807">Transducer</keyword>
<evidence type="ECO:0000313" key="17">
    <source>
        <dbReference type="EMBL" id="QKE46221.1"/>
    </source>
</evidence>
<dbReference type="EMBL" id="MN815317">
    <property type="protein sequence ID" value="QKE46231.1"/>
    <property type="molecule type" value="Genomic_DNA"/>
</dbReference>
<evidence type="ECO:0000256" key="9">
    <source>
        <dbReference type="ARBA" id="ARBA00023170"/>
    </source>
</evidence>
<protein>
    <recommendedName>
        <fullName evidence="14">Taste receptor type 2</fullName>
    </recommendedName>
</protein>
<evidence type="ECO:0000313" key="29">
    <source>
        <dbReference type="EMBL" id="QKE46239.1"/>
    </source>
</evidence>
<evidence type="ECO:0000313" key="36">
    <source>
        <dbReference type="EMBL" id="QKE46247.1"/>
    </source>
</evidence>
<evidence type="ECO:0000313" key="20">
    <source>
        <dbReference type="EMBL" id="QKE46225.1"/>
    </source>
</evidence>
<dbReference type="EMBL" id="MN815330">
    <property type="protein sequence ID" value="QKE46244.1"/>
    <property type="molecule type" value="Genomic_DNA"/>
</dbReference>
<evidence type="ECO:0000313" key="53">
    <source>
        <dbReference type="EMBL" id="QKE46267.1"/>
    </source>
</evidence>
<evidence type="ECO:0000256" key="11">
    <source>
        <dbReference type="ARBA" id="ARBA00023224"/>
    </source>
</evidence>
<evidence type="ECO:0000256" key="1">
    <source>
        <dbReference type="ARBA" id="ARBA00004141"/>
    </source>
</evidence>
<evidence type="ECO:0000313" key="51">
    <source>
        <dbReference type="EMBL" id="QKE46265.1"/>
    </source>
</evidence>
<dbReference type="InterPro" id="IPR007960">
    <property type="entry name" value="TAS2R"/>
</dbReference>
<evidence type="ECO:0000313" key="22">
    <source>
        <dbReference type="EMBL" id="QKE46230.1"/>
    </source>
</evidence>
<name>A0A7S5W860_NANGA</name>
<evidence type="ECO:0000313" key="26">
    <source>
        <dbReference type="EMBL" id="QKE46235.1"/>
    </source>
</evidence>
<evidence type="ECO:0000256" key="3">
    <source>
        <dbReference type="ARBA" id="ARBA00022480"/>
    </source>
</evidence>
<evidence type="ECO:0000313" key="49">
    <source>
        <dbReference type="EMBL" id="QKE46263.1"/>
    </source>
</evidence>
<sequence length="295" mass="34359">MGSALQFILTIVIVVEFIFGHLSNGFIILTNCIDYVNKQKLSEIDKVILILAISRITLIWEMCIWFKTMQDSFFFVTGTGLQFLHFSWVLSNHFSLWLATILSVCYLLKIANISWPIFLFLKWRIKKLVPVIVLGTLLFLVLNLMQTSITLEEKMQWYGRNSTLAFRVSELILFNMTMFSMTPFILALVSFLLLIFSLWRHLQKMKFNSQGHRDPNTEAHMNALRIIISFLLLYAVYFLSLVIAWISQKHHSQLVHFICMITGLMYPSSHSFILILGNSKLKQPCLLMLKHLGRR</sequence>
<dbReference type="EMBL" id="MN815355">
    <property type="protein sequence ID" value="QKE46269.1"/>
    <property type="molecule type" value="Genomic_DNA"/>
</dbReference>
<keyword evidence="7 14" id="KW-0297">G-protein coupled receptor</keyword>
<dbReference type="GO" id="GO:0016020">
    <property type="term" value="C:membrane"/>
    <property type="evidence" value="ECO:0007669"/>
    <property type="project" value="UniProtKB-SubCell"/>
</dbReference>
<dbReference type="GO" id="GO:0004930">
    <property type="term" value="F:G protein-coupled receptor activity"/>
    <property type="evidence" value="ECO:0007669"/>
    <property type="project" value="UniProtKB-KW"/>
</dbReference>
<evidence type="ECO:0000313" key="54">
    <source>
        <dbReference type="EMBL" id="QKE46268.1"/>
    </source>
</evidence>
<dbReference type="PANTHER" id="PTHR11394">
    <property type="entry name" value="TASTE RECEPTOR TYPE 2"/>
    <property type="match status" value="1"/>
</dbReference>
<dbReference type="EMBL" id="MN815350">
    <property type="protein sequence ID" value="QKE46264.1"/>
    <property type="molecule type" value="Genomic_DNA"/>
</dbReference>
<gene>
    <name evidence="56" type="primary">Tas2r519</name>
</gene>
<feature type="transmembrane region" description="Helical" evidence="15">
    <location>
        <begin position="223"/>
        <end position="248"/>
    </location>
</feature>
<dbReference type="EMBL" id="MN815356">
    <property type="protein sequence ID" value="QKE46270.1"/>
    <property type="molecule type" value="Genomic_DNA"/>
</dbReference>
<dbReference type="EMBL" id="MN815336">
    <property type="protein sequence ID" value="QKE46250.1"/>
    <property type="molecule type" value="Genomic_DNA"/>
</dbReference>
<comment type="function">
    <text evidence="12">Receptor that may play a role in the perception of bitterness and is gustducin-linked. May play a role in sensing the chemical composition of the gastrointestinal content. The activity of this receptor may stimulate alpha gustducin, mediate PLC-beta-2 activation and lead to the gating of TRPM5.</text>
</comment>
<comment type="similarity">
    <text evidence="2 13">Belongs to the G-protein coupled receptor T2R family.</text>
</comment>
<evidence type="ECO:0000313" key="31">
    <source>
        <dbReference type="EMBL" id="QKE46242.1"/>
    </source>
</evidence>
<dbReference type="AlphaFoldDB" id="A0A7S5W860"/>
<evidence type="ECO:0000313" key="27">
    <source>
        <dbReference type="EMBL" id="QKE46236.1"/>
    </source>
</evidence>
<feature type="transmembrane region" description="Helical" evidence="15">
    <location>
        <begin position="128"/>
        <end position="151"/>
    </location>
</feature>
<evidence type="ECO:0000313" key="41">
    <source>
        <dbReference type="EMBL" id="QKE46255.1"/>
    </source>
</evidence>
<keyword evidence="4 14" id="KW-0716">Sensory transduction</keyword>